<protein>
    <recommendedName>
        <fullName evidence="1">DSBA-like thioredoxin domain-containing protein</fullName>
    </recommendedName>
</protein>
<sequence>MTIKIEVIHDLVCSWCAIGLHHLKGAIQELPDTVEVEWNFIPHELNPWMGEAGMPIELYFTEHHRWSETRYKAYRKKLQNVIDEHQIGIDFNYRTHYYNTNLVHRILTAAEMVGVHHQTHQCLLEAYHLKGINLSEIDLVRSVLINANLDAQGLLDSALHNPSVLAVMAEKERRKAMFPVQSVPAFVFNDTDFVPGSNTKAFFKAHIESNYLGQTENVDQIATV</sequence>
<dbReference type="Gene3D" id="3.40.30.10">
    <property type="entry name" value="Glutaredoxin"/>
    <property type="match status" value="1"/>
</dbReference>
<dbReference type="EMBL" id="CP021425">
    <property type="protein sequence ID" value="ARU57214.1"/>
    <property type="molecule type" value="Genomic_DNA"/>
</dbReference>
<dbReference type="Proteomes" id="UP000196027">
    <property type="component" value="Chromosome"/>
</dbReference>
<proteinExistence type="predicted"/>
<dbReference type="SUPFAM" id="SSF52833">
    <property type="entry name" value="Thioredoxin-like"/>
    <property type="match status" value="1"/>
</dbReference>
<evidence type="ECO:0000259" key="1">
    <source>
        <dbReference type="Pfam" id="PF01323"/>
    </source>
</evidence>
<dbReference type="AlphaFoldDB" id="A0A1Y0ICU6"/>
<organism evidence="2 3">
    <name type="scientific">Oleiphilus messinensis</name>
    <dbReference type="NCBI Taxonomy" id="141451"/>
    <lineage>
        <taxon>Bacteria</taxon>
        <taxon>Pseudomonadati</taxon>
        <taxon>Pseudomonadota</taxon>
        <taxon>Gammaproteobacteria</taxon>
        <taxon>Oceanospirillales</taxon>
        <taxon>Oleiphilaceae</taxon>
        <taxon>Oleiphilus</taxon>
    </lineage>
</organism>
<reference evidence="2 3" key="1">
    <citation type="submission" date="2017-05" db="EMBL/GenBank/DDBJ databases">
        <title>Genomic insights into alkan degradation activity of Oleiphilus messinensis.</title>
        <authorList>
            <person name="Kozyavkin S.A."/>
            <person name="Slesarev A.I."/>
            <person name="Golyshin P.N."/>
            <person name="Korzhenkov A."/>
            <person name="Golyshina O.N."/>
            <person name="Toshchakov S.V."/>
        </authorList>
    </citation>
    <scope>NUCLEOTIDE SEQUENCE [LARGE SCALE GENOMIC DNA]</scope>
    <source>
        <strain evidence="2 3">ME102</strain>
    </source>
</reference>
<accession>A0A1Y0ICU6</accession>
<dbReference type="InterPro" id="IPR036249">
    <property type="entry name" value="Thioredoxin-like_sf"/>
</dbReference>
<keyword evidence="3" id="KW-1185">Reference proteome</keyword>
<dbReference type="KEGG" id="ome:OLMES_3172"/>
<evidence type="ECO:0000313" key="2">
    <source>
        <dbReference type="EMBL" id="ARU57214.1"/>
    </source>
</evidence>
<dbReference type="PANTHER" id="PTHR13887">
    <property type="entry name" value="GLUTATHIONE S-TRANSFERASE KAPPA"/>
    <property type="match status" value="1"/>
</dbReference>
<feature type="domain" description="DSBA-like thioredoxin" evidence="1">
    <location>
        <begin position="5"/>
        <end position="207"/>
    </location>
</feature>
<dbReference type="GO" id="GO:0016491">
    <property type="term" value="F:oxidoreductase activity"/>
    <property type="evidence" value="ECO:0007669"/>
    <property type="project" value="InterPro"/>
</dbReference>
<evidence type="ECO:0000313" key="3">
    <source>
        <dbReference type="Proteomes" id="UP000196027"/>
    </source>
</evidence>
<name>A0A1Y0ICU6_9GAMM</name>
<gene>
    <name evidence="2" type="ORF">OLMES_3172</name>
</gene>
<dbReference type="Pfam" id="PF01323">
    <property type="entry name" value="DSBA"/>
    <property type="match status" value="1"/>
</dbReference>
<dbReference type="RefSeq" id="WP_087462132.1">
    <property type="nucleotide sequence ID" value="NZ_CP021425.1"/>
</dbReference>
<dbReference type="PANTHER" id="PTHR13887:SF41">
    <property type="entry name" value="THIOREDOXIN SUPERFAMILY PROTEIN"/>
    <property type="match status" value="1"/>
</dbReference>
<dbReference type="InterPro" id="IPR001853">
    <property type="entry name" value="DSBA-like_thioredoxin_dom"/>
</dbReference>
<dbReference type="OrthoDB" id="9799122at2"/>